<organism evidence="2 3">
    <name type="scientific">Nocardia seriolae</name>
    <dbReference type="NCBI Taxonomy" id="37332"/>
    <lineage>
        <taxon>Bacteria</taxon>
        <taxon>Bacillati</taxon>
        <taxon>Actinomycetota</taxon>
        <taxon>Actinomycetes</taxon>
        <taxon>Mycobacteriales</taxon>
        <taxon>Nocardiaceae</taxon>
        <taxon>Nocardia</taxon>
    </lineage>
</organism>
<dbReference type="KEGG" id="nsr:NS506_00192"/>
<proteinExistence type="predicted"/>
<evidence type="ECO:0000313" key="3">
    <source>
        <dbReference type="Proteomes" id="UP000180166"/>
    </source>
</evidence>
<accession>A0ABC8AJR2</accession>
<dbReference type="Proteomes" id="UP000180166">
    <property type="component" value="Chromosome"/>
</dbReference>
<protein>
    <submittedName>
        <fullName evidence="2">Uncharacterized protein</fullName>
    </submittedName>
</protein>
<dbReference type="AlphaFoldDB" id="A0ABC8AJR2"/>
<evidence type="ECO:0000256" key="1">
    <source>
        <dbReference type="SAM" id="Phobius"/>
    </source>
</evidence>
<dbReference type="EMBL" id="CP017839">
    <property type="protein sequence ID" value="APA94279.1"/>
    <property type="molecule type" value="Genomic_DNA"/>
</dbReference>
<reference evidence="2 3" key="1">
    <citation type="submission" date="2016-10" db="EMBL/GenBank/DDBJ databases">
        <title>Genome sequence of Nocardia seriolae strain EM150506, isolated from Anguila japonica.</title>
        <authorList>
            <person name="Han H.-J."/>
        </authorList>
    </citation>
    <scope>NUCLEOTIDE SEQUENCE [LARGE SCALE GENOMIC DNA]</scope>
    <source>
        <strain evidence="2 3">EM150506</strain>
    </source>
</reference>
<keyword evidence="1" id="KW-1133">Transmembrane helix</keyword>
<sequence>MNVQVVQFTELGVLAVLLLFRRRFPPDWFLICFGVVLAAGAAVLLAVATTGGLHIATDPGAVPTQPSGVAGTCEPFCFGPTG</sequence>
<name>A0ABC8AJR2_9NOCA</name>
<dbReference type="RefSeq" id="WP_143161482.1">
    <property type="nucleotide sequence ID" value="NZ_AP017900.1"/>
</dbReference>
<keyword evidence="1" id="KW-0812">Transmembrane</keyword>
<keyword evidence="1" id="KW-0472">Membrane</keyword>
<gene>
    <name evidence="2" type="ORF">NS506_00192</name>
</gene>
<feature type="transmembrane region" description="Helical" evidence="1">
    <location>
        <begin position="28"/>
        <end position="48"/>
    </location>
</feature>
<evidence type="ECO:0000313" key="2">
    <source>
        <dbReference type="EMBL" id="APA94279.1"/>
    </source>
</evidence>